<dbReference type="InterPro" id="IPR029044">
    <property type="entry name" value="Nucleotide-diphossugar_trans"/>
</dbReference>
<dbReference type="InterPro" id="IPR001173">
    <property type="entry name" value="Glyco_trans_2-like"/>
</dbReference>
<evidence type="ECO:0000313" key="3">
    <source>
        <dbReference type="EMBL" id="VUD72245.1"/>
    </source>
</evidence>
<dbReference type="EC" id="2.4.1.289" evidence="3"/>
<dbReference type="GO" id="GO:0102096">
    <property type="term" value="F:decaprenyl-N-acetyl-alpha-D-glucosaminyl-pyrophosphate:dTDP-alpha-L-rhamnose rhamnosyltransferase activity"/>
    <property type="evidence" value="ECO:0007669"/>
    <property type="project" value="UniProtKB-EC"/>
</dbReference>
<keyword evidence="3" id="KW-0328">Glycosyltransferase</keyword>
<dbReference type="Pfam" id="PF00535">
    <property type="entry name" value="Glycos_transf_2"/>
    <property type="match status" value="1"/>
</dbReference>
<gene>
    <name evidence="3" type="primary">wbbL_1</name>
    <name evidence="3" type="ORF">MET9862_02840</name>
</gene>
<name>A0A509EFL2_9HYPH</name>
<keyword evidence="3" id="KW-0808">Transferase</keyword>
<keyword evidence="4" id="KW-1185">Reference proteome</keyword>
<dbReference type="OrthoDB" id="9771846at2"/>
<organism evidence="3 4">
    <name type="scientific">Methylobacterium symbioticum</name>
    <dbReference type="NCBI Taxonomy" id="2584084"/>
    <lineage>
        <taxon>Bacteria</taxon>
        <taxon>Pseudomonadati</taxon>
        <taxon>Pseudomonadota</taxon>
        <taxon>Alphaproteobacteria</taxon>
        <taxon>Hyphomicrobiales</taxon>
        <taxon>Methylobacteriaceae</taxon>
        <taxon>Methylobacterium</taxon>
    </lineage>
</organism>
<dbReference type="EMBL" id="CABFPH010000037">
    <property type="protein sequence ID" value="VUD72245.1"/>
    <property type="molecule type" value="Genomic_DNA"/>
</dbReference>
<feature type="region of interest" description="Disordered" evidence="1">
    <location>
        <begin position="1"/>
        <end position="32"/>
    </location>
</feature>
<protein>
    <submittedName>
        <fullName evidence="3">N-acetylglucosaminyl-diphospho-decaprenol L-rhamnosyltransferase</fullName>
        <ecNumber evidence="3">2.4.1.289</ecNumber>
    </submittedName>
</protein>
<feature type="domain" description="Glycosyltransferase 2-like" evidence="2">
    <location>
        <begin position="41"/>
        <end position="185"/>
    </location>
</feature>
<dbReference type="PANTHER" id="PTHR43179">
    <property type="entry name" value="RHAMNOSYLTRANSFERASE WBBL"/>
    <property type="match status" value="1"/>
</dbReference>
<feature type="compositionally biased region" description="Basic residues" evidence="1">
    <location>
        <begin position="1"/>
        <end position="11"/>
    </location>
</feature>
<evidence type="ECO:0000256" key="1">
    <source>
        <dbReference type="SAM" id="MobiDB-lite"/>
    </source>
</evidence>
<evidence type="ECO:0000313" key="4">
    <source>
        <dbReference type="Proteomes" id="UP000410984"/>
    </source>
</evidence>
<dbReference type="Proteomes" id="UP000410984">
    <property type="component" value="Unassembled WGS sequence"/>
</dbReference>
<evidence type="ECO:0000259" key="2">
    <source>
        <dbReference type="Pfam" id="PF00535"/>
    </source>
</evidence>
<dbReference type="CDD" id="cd04186">
    <property type="entry name" value="GT_2_like_c"/>
    <property type="match status" value="1"/>
</dbReference>
<dbReference type="Gene3D" id="3.90.550.10">
    <property type="entry name" value="Spore Coat Polysaccharide Biosynthesis Protein SpsA, Chain A"/>
    <property type="match status" value="1"/>
</dbReference>
<sequence>MPGALRRRRLLSRPCLTAGPPSPRRGGRETREPSVPDLVAIIVAHDSAHALPDCLAALAREGVPALVVDNASRDGSAELAERLGARVLRNPRNEGYGRANNLGVRAAEDAGHVLLLNPDLILQPGAASALRAAVRAYPDAGLYAPRIVEPDGRFFFQAQSFLSPYLANAKGRRDRPEGDACAPFLSGACLMAERAFLLGLGGFDEAIFLFYEDDDLCRRVADAGRALVHVHGAVALHGRGRSSAPERGRVFRARWHLAWSKAYVARKYGLPDPSLATLLTNAPKAALALLALRRAGWERYGGSAAGALAALRGQGALEREGLDHQP</sequence>
<dbReference type="PANTHER" id="PTHR43179:SF7">
    <property type="entry name" value="RHAMNOSYLTRANSFERASE WBBL"/>
    <property type="match status" value="1"/>
</dbReference>
<dbReference type="AlphaFoldDB" id="A0A509EFL2"/>
<reference evidence="3 4" key="1">
    <citation type="submission" date="2019-06" db="EMBL/GenBank/DDBJ databases">
        <authorList>
            <person name="Rodrigo-Torres L."/>
            <person name="Arahal R. D."/>
            <person name="Lucena T."/>
        </authorList>
    </citation>
    <scope>NUCLEOTIDE SEQUENCE [LARGE SCALE GENOMIC DNA]</scope>
    <source>
        <strain evidence="3 4">SB0023/3</strain>
    </source>
</reference>
<accession>A0A509EFL2</accession>
<dbReference type="SUPFAM" id="SSF53448">
    <property type="entry name" value="Nucleotide-diphospho-sugar transferases"/>
    <property type="match status" value="1"/>
</dbReference>
<proteinExistence type="predicted"/>